<evidence type="ECO:0000256" key="6">
    <source>
        <dbReference type="ARBA" id="ARBA00022723"/>
    </source>
</evidence>
<dbReference type="GO" id="GO:0006228">
    <property type="term" value="P:UTP biosynthetic process"/>
    <property type="evidence" value="ECO:0007669"/>
    <property type="project" value="InterPro"/>
</dbReference>
<evidence type="ECO:0000256" key="13">
    <source>
        <dbReference type="RuleBase" id="RU004011"/>
    </source>
</evidence>
<keyword evidence="11" id="KW-0546">Nucleotide metabolism</keyword>
<keyword evidence="5" id="KW-0808">Transferase</keyword>
<dbReference type="GO" id="GO:0006183">
    <property type="term" value="P:GTP biosynthetic process"/>
    <property type="evidence" value="ECO:0007669"/>
    <property type="project" value="InterPro"/>
</dbReference>
<keyword evidence="7" id="KW-0547">Nucleotide-binding</keyword>
<dbReference type="AlphaFoldDB" id="A0A0G0WM60"/>
<evidence type="ECO:0000313" key="15">
    <source>
        <dbReference type="EMBL" id="KKS13849.1"/>
    </source>
</evidence>
<comment type="similarity">
    <text evidence="2 12 13">Belongs to the NDK family.</text>
</comment>
<dbReference type="Proteomes" id="UP000034380">
    <property type="component" value="Unassembled WGS sequence"/>
</dbReference>
<proteinExistence type="inferred from homology"/>
<evidence type="ECO:0000256" key="2">
    <source>
        <dbReference type="ARBA" id="ARBA00008142"/>
    </source>
</evidence>
<dbReference type="EMBL" id="LCBQ01000006">
    <property type="protein sequence ID" value="KKS13849.1"/>
    <property type="molecule type" value="Genomic_DNA"/>
</dbReference>
<evidence type="ECO:0000256" key="11">
    <source>
        <dbReference type="ARBA" id="ARBA00023080"/>
    </source>
</evidence>
<dbReference type="SMART" id="SM00562">
    <property type="entry name" value="NDK"/>
    <property type="match status" value="1"/>
</dbReference>
<dbReference type="GO" id="GO:0005524">
    <property type="term" value="F:ATP binding"/>
    <property type="evidence" value="ECO:0007669"/>
    <property type="project" value="UniProtKB-KW"/>
</dbReference>
<evidence type="ECO:0000256" key="5">
    <source>
        <dbReference type="ARBA" id="ARBA00022679"/>
    </source>
</evidence>
<dbReference type="GO" id="GO:0046872">
    <property type="term" value="F:metal ion binding"/>
    <property type="evidence" value="ECO:0007669"/>
    <property type="project" value="UniProtKB-KW"/>
</dbReference>
<dbReference type="GO" id="GO:0006241">
    <property type="term" value="P:CTP biosynthetic process"/>
    <property type="evidence" value="ECO:0007669"/>
    <property type="project" value="InterPro"/>
</dbReference>
<accession>A0A0G0WM60</accession>
<dbReference type="InterPro" id="IPR034907">
    <property type="entry name" value="NDK-like_dom"/>
</dbReference>
<evidence type="ECO:0000256" key="1">
    <source>
        <dbReference type="ARBA" id="ARBA00001946"/>
    </source>
</evidence>
<evidence type="ECO:0000256" key="7">
    <source>
        <dbReference type="ARBA" id="ARBA00022741"/>
    </source>
</evidence>
<comment type="caution">
    <text evidence="15">The sequence shown here is derived from an EMBL/GenBank/DDBJ whole genome shotgun (WGS) entry which is preliminary data.</text>
</comment>
<evidence type="ECO:0000256" key="4">
    <source>
        <dbReference type="ARBA" id="ARBA00017632"/>
    </source>
</evidence>
<keyword evidence="8 15" id="KW-0418">Kinase</keyword>
<evidence type="ECO:0000259" key="14">
    <source>
        <dbReference type="SMART" id="SM00562"/>
    </source>
</evidence>
<evidence type="ECO:0000256" key="12">
    <source>
        <dbReference type="PROSITE-ProRule" id="PRU00706"/>
    </source>
</evidence>
<evidence type="ECO:0000256" key="9">
    <source>
        <dbReference type="ARBA" id="ARBA00022840"/>
    </source>
</evidence>
<keyword evidence="9" id="KW-0067">ATP-binding</keyword>
<organism evidence="15 16">
    <name type="scientific">Candidatus Yanofskybacteria bacterium GW2011_GWA1_41_6</name>
    <dbReference type="NCBI Taxonomy" id="1619020"/>
    <lineage>
        <taxon>Bacteria</taxon>
        <taxon>Candidatus Yanofskyibacteriota</taxon>
    </lineage>
</organism>
<dbReference type="InterPro" id="IPR001564">
    <property type="entry name" value="Nucleoside_diP_kinase"/>
</dbReference>
<dbReference type="EC" id="2.7.4.6" evidence="3"/>
<keyword evidence="10" id="KW-0460">Magnesium</keyword>
<dbReference type="NCBIfam" id="NF001908">
    <property type="entry name" value="PRK00668.1"/>
    <property type="match status" value="1"/>
</dbReference>
<dbReference type="PRINTS" id="PR01243">
    <property type="entry name" value="NUCDPKINASE"/>
</dbReference>
<evidence type="ECO:0000256" key="8">
    <source>
        <dbReference type="ARBA" id="ARBA00022777"/>
    </source>
</evidence>
<dbReference type="SUPFAM" id="SSF54919">
    <property type="entry name" value="Nucleoside diphosphate kinase, NDK"/>
    <property type="match status" value="1"/>
</dbReference>
<dbReference type="GO" id="GO:0004550">
    <property type="term" value="F:nucleoside diphosphate kinase activity"/>
    <property type="evidence" value="ECO:0007669"/>
    <property type="project" value="UniProtKB-EC"/>
</dbReference>
<reference evidence="15 16" key="1">
    <citation type="journal article" date="2015" name="Nature">
        <title>rRNA introns, odd ribosomes, and small enigmatic genomes across a large radiation of phyla.</title>
        <authorList>
            <person name="Brown C.T."/>
            <person name="Hug L.A."/>
            <person name="Thomas B.C."/>
            <person name="Sharon I."/>
            <person name="Castelle C.J."/>
            <person name="Singh A."/>
            <person name="Wilkins M.J."/>
            <person name="Williams K.H."/>
            <person name="Banfield J.F."/>
        </authorList>
    </citation>
    <scope>NUCLEOTIDE SEQUENCE [LARGE SCALE GENOMIC DNA]</scope>
</reference>
<dbReference type="PROSITE" id="PS51374">
    <property type="entry name" value="NDPK_LIKE"/>
    <property type="match status" value="1"/>
</dbReference>
<dbReference type="Pfam" id="PF00334">
    <property type="entry name" value="NDK"/>
    <property type="match status" value="1"/>
</dbReference>
<dbReference type="FunFam" id="3.30.70.141:FF:000003">
    <property type="entry name" value="Nucleoside diphosphate kinase"/>
    <property type="match status" value="1"/>
</dbReference>
<evidence type="ECO:0000313" key="16">
    <source>
        <dbReference type="Proteomes" id="UP000034380"/>
    </source>
</evidence>
<gene>
    <name evidence="15" type="ORF">UU70_C0006G0003</name>
</gene>
<evidence type="ECO:0000256" key="10">
    <source>
        <dbReference type="ARBA" id="ARBA00022842"/>
    </source>
</evidence>
<dbReference type="PATRIC" id="fig|1619020.3.peg.52"/>
<name>A0A0G0WM60_9BACT</name>
<dbReference type="PANTHER" id="PTHR11349">
    <property type="entry name" value="NUCLEOSIDE DIPHOSPHATE KINASE"/>
    <property type="match status" value="1"/>
</dbReference>
<feature type="domain" description="Nucleoside diphosphate kinase-like" evidence="14">
    <location>
        <begin position="16"/>
        <end position="153"/>
    </location>
</feature>
<comment type="caution">
    <text evidence="12">Lacks conserved residue(s) required for the propagation of feature annotation.</text>
</comment>
<dbReference type="InterPro" id="IPR036850">
    <property type="entry name" value="NDK-like_dom_sf"/>
</dbReference>
<keyword evidence="6" id="KW-0479">Metal-binding</keyword>
<dbReference type="CDD" id="cd04413">
    <property type="entry name" value="NDPk_I"/>
    <property type="match status" value="1"/>
</dbReference>
<comment type="cofactor">
    <cofactor evidence="1">
        <name>Mg(2+)</name>
        <dbReference type="ChEBI" id="CHEBI:18420"/>
    </cofactor>
</comment>
<evidence type="ECO:0000256" key="3">
    <source>
        <dbReference type="ARBA" id="ARBA00012966"/>
    </source>
</evidence>
<sequence>MVKYSGLKNIKMNKPKERTLVILKPDAMHRGLLGEIISRFERKGISPVGMKMIKMSNLLLDRHYAQHKGKHFLPKLKEFMMKLPVVVIVFEGLEVVRVTRAMCGPTDGKNAPAGTIRGDFSMSTSSTIVHSSEDIKAAKREISIFFKSSELFNHNRPDLDFYYAEDELN</sequence>
<dbReference type="Gene3D" id="3.30.70.141">
    <property type="entry name" value="Nucleoside diphosphate kinase-like domain"/>
    <property type="match status" value="1"/>
</dbReference>
<protein>
    <recommendedName>
        <fullName evidence="4">Nucleoside diphosphate kinase</fullName>
        <ecNumber evidence="3">2.7.4.6</ecNumber>
    </recommendedName>
</protein>